<accession>A0A1N7L4D5</accession>
<keyword evidence="9" id="KW-1185">Reference proteome</keyword>
<organism evidence="8 9">
    <name type="scientific">Thalassolituus maritimus</name>
    <dbReference type="NCBI Taxonomy" id="484498"/>
    <lineage>
        <taxon>Bacteria</taxon>
        <taxon>Pseudomonadati</taxon>
        <taxon>Pseudomonadota</taxon>
        <taxon>Gammaproteobacteria</taxon>
        <taxon>Oceanospirillales</taxon>
        <taxon>Oceanospirillaceae</taxon>
        <taxon>Thalassolituus</taxon>
    </lineage>
</organism>
<evidence type="ECO:0000313" key="8">
    <source>
        <dbReference type="EMBL" id="SIS68677.1"/>
    </source>
</evidence>
<dbReference type="EMBL" id="FTOH01000003">
    <property type="protein sequence ID" value="SIS68677.1"/>
    <property type="molecule type" value="Genomic_DNA"/>
</dbReference>
<dbReference type="GO" id="GO:0006081">
    <property type="term" value="P:aldehyde metabolic process"/>
    <property type="evidence" value="ECO:0007669"/>
    <property type="project" value="InterPro"/>
</dbReference>
<dbReference type="CDD" id="cd07099">
    <property type="entry name" value="ALDH_DDALDH"/>
    <property type="match status" value="1"/>
</dbReference>
<dbReference type="SUPFAM" id="SSF53720">
    <property type="entry name" value="ALDH-like"/>
    <property type="match status" value="1"/>
</dbReference>
<dbReference type="Gene3D" id="3.40.605.10">
    <property type="entry name" value="Aldehyde Dehydrogenase, Chain A, domain 1"/>
    <property type="match status" value="1"/>
</dbReference>
<dbReference type="InterPro" id="IPR016160">
    <property type="entry name" value="Ald_DH_CS_CYS"/>
</dbReference>
<sequence>MNVANPDVAYEVSINPATLEEIGRLPLTTQEEFTTVFDRARDAQKIWAQTSYKERASYVLKMADYIRDNADELAGIISQDNGKLKIDALNTEVIPSIMSCTWYAKNAPKVLKDELLPPASMMFFNKWSKRVFQPIGVLGIISPWNYPFSIPFGELVMGLMAGNAVVLKVAAQTPMVGEAIERVVKASGLPDGLFTHVVGSGSKVLSSMLENGADKIFFTGSTFAGKQVMKSCAEYLVPCSLELGGNDAMIVLEDAPIERAVNGGMWAAYQNAGQSCGGVKRVYVHEKVYDDFIKMAVAKTKALRHGDNGHDADMGSVTTEKQFQQLEKELQMALDNGAQIAAQSQAVGNQNGYFFPATLLTDVTSDMEFMQDEIFGPFMPVVKVSSEAEAIELANKSQYGLTASVWTRNNAHGKKVAKQLHAGAVTVNDHLYTHGLSNTEWGGPKESGIGRTHGALGLLEVAESKIVNWDILPTLSKNNAWWFPFDEATYETMLKLTAYAKPRSAFEWIGLNLTVIPKVMKKMMSSWKVDNDR</sequence>
<evidence type="ECO:0000259" key="7">
    <source>
        <dbReference type="Pfam" id="PF00171"/>
    </source>
</evidence>
<evidence type="ECO:0000256" key="3">
    <source>
        <dbReference type="PIRNR" id="PIRNR036492"/>
    </source>
</evidence>
<dbReference type="AlphaFoldDB" id="A0A1N7L4D5"/>
<dbReference type="InterPro" id="IPR012394">
    <property type="entry name" value="Aldehyde_DH_NAD(P)"/>
</dbReference>
<evidence type="ECO:0000313" key="9">
    <source>
        <dbReference type="Proteomes" id="UP000185639"/>
    </source>
</evidence>
<dbReference type="PROSITE" id="PS00070">
    <property type="entry name" value="ALDEHYDE_DEHYDR_CYS"/>
    <property type="match status" value="1"/>
</dbReference>
<dbReference type="RefSeq" id="WP_076514787.1">
    <property type="nucleotide sequence ID" value="NZ_FTOH01000003.1"/>
</dbReference>
<name>A0A1N7L4D5_9GAMM</name>
<proteinExistence type="inferred from homology"/>
<dbReference type="STRING" id="484498.SAMN05421686_103280"/>
<gene>
    <name evidence="8" type="ORF">SAMN05421686_103280</name>
</gene>
<dbReference type="PROSITE" id="PS00687">
    <property type="entry name" value="ALDEHYDE_DEHYDR_GLU"/>
    <property type="match status" value="1"/>
</dbReference>
<evidence type="ECO:0000256" key="4">
    <source>
        <dbReference type="PIRSR" id="PIRSR036492-1"/>
    </source>
</evidence>
<dbReference type="InterPro" id="IPR016162">
    <property type="entry name" value="Ald_DH_N"/>
</dbReference>
<dbReference type="FunFam" id="3.40.309.10:FF:000009">
    <property type="entry name" value="Aldehyde dehydrogenase A"/>
    <property type="match status" value="1"/>
</dbReference>
<dbReference type="GO" id="GO:0016620">
    <property type="term" value="F:oxidoreductase activity, acting on the aldehyde or oxo group of donors, NAD or NADP as acceptor"/>
    <property type="evidence" value="ECO:0007669"/>
    <property type="project" value="InterPro"/>
</dbReference>
<feature type="domain" description="Aldehyde dehydrogenase" evidence="7">
    <location>
        <begin position="13"/>
        <end position="467"/>
    </location>
</feature>
<dbReference type="InterPro" id="IPR016161">
    <property type="entry name" value="Ald_DH/histidinol_DH"/>
</dbReference>
<dbReference type="PANTHER" id="PTHR11699">
    <property type="entry name" value="ALDEHYDE DEHYDROGENASE-RELATED"/>
    <property type="match status" value="1"/>
</dbReference>
<dbReference type="Proteomes" id="UP000185639">
    <property type="component" value="Unassembled WGS sequence"/>
</dbReference>
<feature type="active site" evidence="4">
    <location>
        <position position="276"/>
    </location>
</feature>
<dbReference type="Pfam" id="PF00171">
    <property type="entry name" value="Aldedh"/>
    <property type="match status" value="1"/>
</dbReference>
<feature type="active site" evidence="4 5">
    <location>
        <position position="242"/>
    </location>
</feature>
<dbReference type="InterPro" id="IPR016163">
    <property type="entry name" value="Ald_DH_C"/>
</dbReference>
<protein>
    <recommendedName>
        <fullName evidence="3">Aldehyde dehydrogenase</fullName>
    </recommendedName>
</protein>
<evidence type="ECO:0000256" key="6">
    <source>
        <dbReference type="RuleBase" id="RU003345"/>
    </source>
</evidence>
<dbReference type="Gene3D" id="3.40.309.10">
    <property type="entry name" value="Aldehyde Dehydrogenase, Chain A, domain 2"/>
    <property type="match status" value="1"/>
</dbReference>
<dbReference type="InterPro" id="IPR015590">
    <property type="entry name" value="Aldehyde_DH_dom"/>
</dbReference>
<evidence type="ECO:0000256" key="1">
    <source>
        <dbReference type="ARBA" id="ARBA00009986"/>
    </source>
</evidence>
<keyword evidence="2 3" id="KW-0560">Oxidoreductase</keyword>
<comment type="similarity">
    <text evidence="1 3 6">Belongs to the aldehyde dehydrogenase family.</text>
</comment>
<evidence type="ECO:0000256" key="5">
    <source>
        <dbReference type="PROSITE-ProRule" id="PRU10007"/>
    </source>
</evidence>
<reference evidence="9" key="1">
    <citation type="submission" date="2017-01" db="EMBL/GenBank/DDBJ databases">
        <authorList>
            <person name="Varghese N."/>
            <person name="Submissions S."/>
        </authorList>
    </citation>
    <scope>NUCLEOTIDE SEQUENCE [LARGE SCALE GENOMIC DNA]</scope>
    <source>
        <strain evidence="9">DSM 24913</strain>
    </source>
</reference>
<dbReference type="InterPro" id="IPR029510">
    <property type="entry name" value="Ald_DH_CS_GLU"/>
</dbReference>
<dbReference type="OrthoDB" id="9812625at2"/>
<dbReference type="PIRSF" id="PIRSF036492">
    <property type="entry name" value="ALDH"/>
    <property type="match status" value="1"/>
</dbReference>
<evidence type="ECO:0000256" key="2">
    <source>
        <dbReference type="ARBA" id="ARBA00023002"/>
    </source>
</evidence>